<protein>
    <submittedName>
        <fullName evidence="1">WG repeat-containing protein</fullName>
    </submittedName>
</protein>
<organism evidence="1 2">
    <name type="scientific">Methylomonas subterranea</name>
    <dbReference type="NCBI Taxonomy" id="2952225"/>
    <lineage>
        <taxon>Bacteria</taxon>
        <taxon>Pseudomonadati</taxon>
        <taxon>Pseudomonadota</taxon>
        <taxon>Gammaproteobacteria</taxon>
        <taxon>Methylococcales</taxon>
        <taxon>Methylococcaceae</taxon>
        <taxon>Methylomonas</taxon>
    </lineage>
</organism>
<sequence length="227" mass="25743">MLGYWGYPDGLGQLATEPQYIHAGDFDNGQAFVRNDQGLAGIIDRHCQYVIAPQWRDIAPFEDRFWLVENQRGEIGVLDDSAQVLVEFRTKVTELQPGHQLWLSRRIEQTQLAELKEAVNRNLARRWSLLLRGQTQLGIMRGKLQNGECGKALVRAGQWGQPVRLLLDIPERGLNKGAGGRIGWDYPNTEANYDLSVECPVSGLAADRRYDLGIAWEHLDLPAPWRQ</sequence>
<dbReference type="EMBL" id="JANIBJ010000016">
    <property type="protein sequence ID" value="MCQ8104507.1"/>
    <property type="molecule type" value="Genomic_DNA"/>
</dbReference>
<evidence type="ECO:0000313" key="2">
    <source>
        <dbReference type="Proteomes" id="UP001524499"/>
    </source>
</evidence>
<accession>A0ABT1THD7</accession>
<evidence type="ECO:0000313" key="1">
    <source>
        <dbReference type="EMBL" id="MCQ8104507.1"/>
    </source>
</evidence>
<dbReference type="RefSeq" id="WP_256602302.1">
    <property type="nucleotide sequence ID" value="NZ_JANIBJ010000016.1"/>
</dbReference>
<comment type="caution">
    <text evidence="1">The sequence shown here is derived from an EMBL/GenBank/DDBJ whole genome shotgun (WGS) entry which is preliminary data.</text>
</comment>
<gene>
    <name evidence="1" type="ORF">NP590_10365</name>
</gene>
<dbReference type="Proteomes" id="UP001524499">
    <property type="component" value="Unassembled WGS sequence"/>
</dbReference>
<name>A0ABT1THD7_9GAMM</name>
<proteinExistence type="predicted"/>
<keyword evidence="2" id="KW-1185">Reference proteome</keyword>
<reference evidence="1 2" key="1">
    <citation type="submission" date="2022-07" db="EMBL/GenBank/DDBJ databases">
        <title>Methylomonas rivi sp. nov., Methylomonas rosea sp. nov., Methylomonas aureus sp. nov. and Methylomonas subterranea sp. nov., four novel methanotrophs isolated from a freshwater creek and the deep terrestrial subsurface.</title>
        <authorList>
            <person name="Abin C."/>
            <person name="Sankaranarayanan K."/>
            <person name="Garner C."/>
            <person name="Sindelar R."/>
            <person name="Kotary K."/>
            <person name="Garner R."/>
            <person name="Barclay S."/>
            <person name="Lawson P."/>
            <person name="Krumholz L."/>
        </authorList>
    </citation>
    <scope>NUCLEOTIDE SEQUENCE [LARGE SCALE GENOMIC DNA]</scope>
    <source>
        <strain evidence="1 2">SURF-2</strain>
    </source>
</reference>